<dbReference type="PANTHER" id="PTHR34580:SF1">
    <property type="entry name" value="PROTEIN PAFC"/>
    <property type="match status" value="1"/>
</dbReference>
<dbReference type="SUPFAM" id="SSF46785">
    <property type="entry name" value="Winged helix' DNA-binding domain"/>
    <property type="match status" value="1"/>
</dbReference>
<dbReference type="PANTHER" id="PTHR34580">
    <property type="match status" value="1"/>
</dbReference>
<dbReference type="InterPro" id="IPR013196">
    <property type="entry name" value="HTH_11"/>
</dbReference>
<accession>A0A9Q4CKK5</accession>
<feature type="domain" description="WYL" evidence="2">
    <location>
        <begin position="129"/>
        <end position="185"/>
    </location>
</feature>
<dbReference type="EMBL" id="JAPNMI010000001">
    <property type="protein sequence ID" value="MCY0788455.1"/>
    <property type="molecule type" value="Genomic_DNA"/>
</dbReference>
<dbReference type="InterPro" id="IPR036388">
    <property type="entry name" value="WH-like_DNA-bd_sf"/>
</dbReference>
<dbReference type="InterPro" id="IPR036390">
    <property type="entry name" value="WH_DNA-bd_sf"/>
</dbReference>
<feature type="domain" description="Helix-turn-helix type 11" evidence="1">
    <location>
        <begin position="14"/>
        <end position="52"/>
    </location>
</feature>
<reference evidence="3" key="1">
    <citation type="submission" date="2022-08" db="EMBL/GenBank/DDBJ databases">
        <authorList>
            <person name="Dale J.L."/>
        </authorList>
    </citation>
    <scope>NUCLEOTIDE SEQUENCE</scope>
    <source>
        <strain evidence="3">2022EL-00758</strain>
    </source>
</reference>
<dbReference type="Proteomes" id="UP001076655">
    <property type="component" value="Unassembled WGS sequence"/>
</dbReference>
<evidence type="ECO:0000313" key="4">
    <source>
        <dbReference type="Proteomes" id="UP001076655"/>
    </source>
</evidence>
<evidence type="ECO:0000259" key="2">
    <source>
        <dbReference type="Pfam" id="PF13280"/>
    </source>
</evidence>
<protein>
    <submittedName>
        <fullName evidence="3">WYL domain-containing protein</fullName>
    </submittedName>
</protein>
<dbReference type="Gene3D" id="1.10.10.10">
    <property type="entry name" value="Winged helix-like DNA-binding domain superfamily/Winged helix DNA-binding domain"/>
    <property type="match status" value="1"/>
</dbReference>
<gene>
    <name evidence="3" type="ORF">N0392_01970</name>
</gene>
<sequence>MDNSSRHERLVNRITLILLQLFKDGAVSRYDLASRFKVTERTIYRDLNRLGELVTCSKDGIYHINIRNEAEDKLPSLDSLSEKTGLTELLPLSGEDSLRNILTAIEYKRIRILPLPPEILNSELQKKTFSCLDRAIKESLVCVIHYKGKSRTLHPYRLMNLKGVWYLAATDAELMIKAFRISAIEWLDIKKTTFVPDNDIHDYLDSEDDAWFSMNKMEVTVEVLPNIARYFERRNILPQQNIIRKSLDGKLIITTRIAHREQLFPTLRFWLPNVRIVSPVTEADAFVEQLSQYTVQLTQENDLVTDNVPLDNA</sequence>
<dbReference type="AlphaFoldDB" id="A0A9Q4CKK5"/>
<proteinExistence type="predicted"/>
<comment type="caution">
    <text evidence="3">The sequence shown here is derived from an EMBL/GenBank/DDBJ whole genome shotgun (WGS) entry which is preliminary data.</text>
</comment>
<dbReference type="RefSeq" id="WP_267785147.1">
    <property type="nucleotide sequence ID" value="NZ_JAPNMI010000001.1"/>
</dbReference>
<dbReference type="Pfam" id="PF13280">
    <property type="entry name" value="WYL"/>
    <property type="match status" value="1"/>
</dbReference>
<evidence type="ECO:0000259" key="1">
    <source>
        <dbReference type="Pfam" id="PF08279"/>
    </source>
</evidence>
<dbReference type="InterPro" id="IPR026881">
    <property type="entry name" value="WYL_dom"/>
</dbReference>
<dbReference type="InterPro" id="IPR051534">
    <property type="entry name" value="CBASS_pafABC_assoc_protein"/>
</dbReference>
<organism evidence="3 4">
    <name type="scientific">Morganella morganii</name>
    <name type="common">Proteus morganii</name>
    <dbReference type="NCBI Taxonomy" id="582"/>
    <lineage>
        <taxon>Bacteria</taxon>
        <taxon>Pseudomonadati</taxon>
        <taxon>Pseudomonadota</taxon>
        <taxon>Gammaproteobacteria</taxon>
        <taxon>Enterobacterales</taxon>
        <taxon>Morganellaceae</taxon>
        <taxon>Morganella</taxon>
    </lineage>
</organism>
<name>A0A9Q4CKK5_MORMO</name>
<evidence type="ECO:0000313" key="3">
    <source>
        <dbReference type="EMBL" id="MCY0788455.1"/>
    </source>
</evidence>
<dbReference type="PROSITE" id="PS52050">
    <property type="entry name" value="WYL"/>
    <property type="match status" value="1"/>
</dbReference>
<dbReference type="Pfam" id="PF08279">
    <property type="entry name" value="HTH_11"/>
    <property type="match status" value="1"/>
</dbReference>